<organism evidence="2">
    <name type="scientific">Darwinula stevensoni</name>
    <dbReference type="NCBI Taxonomy" id="69355"/>
    <lineage>
        <taxon>Eukaryota</taxon>
        <taxon>Metazoa</taxon>
        <taxon>Ecdysozoa</taxon>
        <taxon>Arthropoda</taxon>
        <taxon>Crustacea</taxon>
        <taxon>Oligostraca</taxon>
        <taxon>Ostracoda</taxon>
        <taxon>Podocopa</taxon>
        <taxon>Podocopida</taxon>
        <taxon>Darwinulocopina</taxon>
        <taxon>Darwinuloidea</taxon>
        <taxon>Darwinulidae</taxon>
        <taxon>Darwinula</taxon>
    </lineage>
</organism>
<reference evidence="2" key="1">
    <citation type="submission" date="2020-11" db="EMBL/GenBank/DDBJ databases">
        <authorList>
            <person name="Tran Van P."/>
        </authorList>
    </citation>
    <scope>NUCLEOTIDE SEQUENCE</scope>
</reference>
<name>A0A7R9AF40_9CRUS</name>
<proteinExistence type="predicted"/>
<dbReference type="AlphaFoldDB" id="A0A7R9AF40"/>
<dbReference type="OrthoDB" id="3533395at2759"/>
<accession>A0A7R9AF40</accession>
<protein>
    <submittedName>
        <fullName evidence="2">Uncharacterized protein</fullName>
    </submittedName>
</protein>
<dbReference type="EMBL" id="CAJPEV010005242">
    <property type="protein sequence ID" value="CAG0902929.1"/>
    <property type="molecule type" value="Genomic_DNA"/>
</dbReference>
<evidence type="ECO:0000313" key="2">
    <source>
        <dbReference type="EMBL" id="CAD7253072.1"/>
    </source>
</evidence>
<evidence type="ECO:0000256" key="1">
    <source>
        <dbReference type="SAM" id="MobiDB-lite"/>
    </source>
</evidence>
<sequence>MNNYEDMSETGAAGETDASTSIGDSDMSFPMKGRVNPGLLNVLADVASAARDSRKAPKQGVSPSVRRKAQNSCALSLSELDQLSGHLMVKLFSRYEADEMRRTFSYKCCLLPNVCNQVIASFNMESRARESMKLHLMNHVKELHDAASEGRLDPSTFRISPINSRPKKNEKNTDLAVGVPVTHPCSARKMEVKCHRQDAGLEQVPDDSTLLDAGEGLLSELFQTYMEKCQGIQELGDHSYFYGTKVHQQSGEMPTAEDHDDENYEDETKMRHHCKCWWKSIKGDRVQGRCKTRLPQAPIHRAMYLEPINVHGVSIDQPLPSVGGEMELQVEDSYPVMRSGDLPVVSLDQCDHLYPVRSKADTSRDSGDSEEKQQALMMLSKLKSAPPRGKGQSKYQCAICSPVKTFTALMSLMGHLRSHA</sequence>
<gene>
    <name evidence="2" type="ORF">DSTB1V02_LOCUS12823</name>
</gene>
<keyword evidence="3" id="KW-1185">Reference proteome</keyword>
<dbReference type="Proteomes" id="UP000677054">
    <property type="component" value="Unassembled WGS sequence"/>
</dbReference>
<feature type="non-terminal residue" evidence="2">
    <location>
        <position position="1"/>
    </location>
</feature>
<evidence type="ECO:0000313" key="3">
    <source>
        <dbReference type="Proteomes" id="UP000677054"/>
    </source>
</evidence>
<dbReference type="EMBL" id="LR904759">
    <property type="protein sequence ID" value="CAD7253072.1"/>
    <property type="molecule type" value="Genomic_DNA"/>
</dbReference>
<feature type="region of interest" description="Disordered" evidence="1">
    <location>
        <begin position="1"/>
        <end position="27"/>
    </location>
</feature>